<dbReference type="Gene3D" id="1.25.40.10">
    <property type="entry name" value="Tetratricopeptide repeat domain"/>
    <property type="match status" value="1"/>
</dbReference>
<protein>
    <submittedName>
        <fullName evidence="3">SET domain-containing protein</fullName>
    </submittedName>
</protein>
<evidence type="ECO:0000259" key="2">
    <source>
        <dbReference type="PROSITE" id="PS50280"/>
    </source>
</evidence>
<name>A0A9P4TZ29_9PEZI</name>
<dbReference type="InterPro" id="IPR001214">
    <property type="entry name" value="SET_dom"/>
</dbReference>
<dbReference type="SUPFAM" id="SSF82199">
    <property type="entry name" value="SET domain"/>
    <property type="match status" value="1"/>
</dbReference>
<gene>
    <name evidence="3" type="ORF">EJ08DRAFT_588811</name>
</gene>
<feature type="region of interest" description="Disordered" evidence="1">
    <location>
        <begin position="387"/>
        <end position="415"/>
    </location>
</feature>
<dbReference type="SMART" id="SM00317">
    <property type="entry name" value="SET"/>
    <property type="match status" value="1"/>
</dbReference>
<dbReference type="AlphaFoldDB" id="A0A9P4TZ29"/>
<proteinExistence type="predicted"/>
<organism evidence="3 4">
    <name type="scientific">Tothia fuscella</name>
    <dbReference type="NCBI Taxonomy" id="1048955"/>
    <lineage>
        <taxon>Eukaryota</taxon>
        <taxon>Fungi</taxon>
        <taxon>Dikarya</taxon>
        <taxon>Ascomycota</taxon>
        <taxon>Pezizomycotina</taxon>
        <taxon>Dothideomycetes</taxon>
        <taxon>Pleosporomycetidae</taxon>
        <taxon>Venturiales</taxon>
        <taxon>Cylindrosympodiaceae</taxon>
        <taxon>Tothia</taxon>
    </lineage>
</organism>
<dbReference type="CDD" id="cd20071">
    <property type="entry name" value="SET_SMYD"/>
    <property type="match status" value="1"/>
</dbReference>
<dbReference type="PANTHER" id="PTHR47332:SF6">
    <property type="entry name" value="SET DOMAIN-CONTAINING PROTEIN"/>
    <property type="match status" value="1"/>
</dbReference>
<dbReference type="EMBL" id="MU007038">
    <property type="protein sequence ID" value="KAF2430477.1"/>
    <property type="molecule type" value="Genomic_DNA"/>
</dbReference>
<dbReference type="PANTHER" id="PTHR47332">
    <property type="entry name" value="SET DOMAIN-CONTAINING PROTEIN 5"/>
    <property type="match status" value="1"/>
</dbReference>
<dbReference type="InterPro" id="IPR046341">
    <property type="entry name" value="SET_dom_sf"/>
</dbReference>
<feature type="domain" description="SET" evidence="2">
    <location>
        <begin position="95"/>
        <end position="243"/>
    </location>
</feature>
<dbReference type="InterPro" id="IPR053185">
    <property type="entry name" value="SET_domain_protein"/>
</dbReference>
<sequence>MLYSHLGVCGAPANWFSPEIDDYSPWTSKPQCLKSDGPDLNGTYCIFSKKDFAEGRGITVVTTWALANEMAQKAAFAQPETIAGMNDLVNPPWGPPPYDKRILPGRGFGMIANRTIFRGERIMQETPSFVYNRDLFSSYEDEDRIPLHWHAAYQLPEHTRIELLELHKQHGGDEVDDLMRTNAFGAYYGDPWILHNNVLPRISRFNHDCRPNAHYYFDPNTMTQYVHAVRTINPGEEVLINYTDAEYSYAERQHAIHLSWGFACQCSICRQPKSHVAASDERLAIIKQLKESLNDWTEIRPDRAQMAETLITLYEQERLHVPIATAYEAAAYAYAIVGNEQKARKYAALSVEAMTIMYGADHPLTMDLEVMMLNPKDHRTWLFEQQGQEADSSAEEGGATQVGEEAAARSKWSFF</sequence>
<accession>A0A9P4TZ29</accession>
<evidence type="ECO:0000313" key="4">
    <source>
        <dbReference type="Proteomes" id="UP000800235"/>
    </source>
</evidence>
<dbReference type="Pfam" id="PF00856">
    <property type="entry name" value="SET"/>
    <property type="match status" value="1"/>
</dbReference>
<dbReference type="Proteomes" id="UP000800235">
    <property type="component" value="Unassembled WGS sequence"/>
</dbReference>
<dbReference type="InterPro" id="IPR011990">
    <property type="entry name" value="TPR-like_helical_dom_sf"/>
</dbReference>
<dbReference type="PROSITE" id="PS50280">
    <property type="entry name" value="SET"/>
    <property type="match status" value="1"/>
</dbReference>
<dbReference type="Gene3D" id="2.170.270.10">
    <property type="entry name" value="SET domain"/>
    <property type="match status" value="1"/>
</dbReference>
<dbReference type="OrthoDB" id="1028014at2759"/>
<keyword evidence="4" id="KW-1185">Reference proteome</keyword>
<reference evidence="3" key="1">
    <citation type="journal article" date="2020" name="Stud. Mycol.">
        <title>101 Dothideomycetes genomes: a test case for predicting lifestyles and emergence of pathogens.</title>
        <authorList>
            <person name="Haridas S."/>
            <person name="Albert R."/>
            <person name="Binder M."/>
            <person name="Bloem J."/>
            <person name="Labutti K."/>
            <person name="Salamov A."/>
            <person name="Andreopoulos B."/>
            <person name="Baker S."/>
            <person name="Barry K."/>
            <person name="Bills G."/>
            <person name="Bluhm B."/>
            <person name="Cannon C."/>
            <person name="Castanera R."/>
            <person name="Culley D."/>
            <person name="Daum C."/>
            <person name="Ezra D."/>
            <person name="Gonzalez J."/>
            <person name="Henrissat B."/>
            <person name="Kuo A."/>
            <person name="Liang C."/>
            <person name="Lipzen A."/>
            <person name="Lutzoni F."/>
            <person name="Magnuson J."/>
            <person name="Mondo S."/>
            <person name="Nolan M."/>
            <person name="Ohm R."/>
            <person name="Pangilinan J."/>
            <person name="Park H.-J."/>
            <person name="Ramirez L."/>
            <person name="Alfaro M."/>
            <person name="Sun H."/>
            <person name="Tritt A."/>
            <person name="Yoshinaga Y."/>
            <person name="Zwiers L.-H."/>
            <person name="Turgeon B."/>
            <person name="Goodwin S."/>
            <person name="Spatafora J."/>
            <person name="Crous P."/>
            <person name="Grigoriev I."/>
        </authorList>
    </citation>
    <scope>NUCLEOTIDE SEQUENCE</scope>
    <source>
        <strain evidence="3">CBS 130266</strain>
    </source>
</reference>
<evidence type="ECO:0000313" key="3">
    <source>
        <dbReference type="EMBL" id="KAF2430477.1"/>
    </source>
</evidence>
<comment type="caution">
    <text evidence="3">The sequence shown here is derived from an EMBL/GenBank/DDBJ whole genome shotgun (WGS) entry which is preliminary data.</text>
</comment>
<evidence type="ECO:0000256" key="1">
    <source>
        <dbReference type="SAM" id="MobiDB-lite"/>
    </source>
</evidence>